<evidence type="ECO:0000313" key="3">
    <source>
        <dbReference type="EMBL" id="TWG26056.1"/>
    </source>
</evidence>
<dbReference type="Pfam" id="PF01345">
    <property type="entry name" value="DUF11"/>
    <property type="match status" value="1"/>
</dbReference>
<proteinExistence type="predicted"/>
<dbReference type="InterPro" id="IPR001434">
    <property type="entry name" value="OmcB-like_DUF11"/>
</dbReference>
<dbReference type="PANTHER" id="PTHR34720">
    <property type="entry name" value="MICROCYSTIN DEPENDENT PROTEIN"/>
    <property type="match status" value="1"/>
</dbReference>
<sequence>MHRTGAAVLLVCALVLAAVGLAGYPGEAAATAGFALRFEANTNGSILLRGNANLVCSPLALGCPAGRDATGNRLDNNDFSMVAADADRDLTTLNDSTATVALPPGSSVLFAGLYWSGSLAVGSGVTAPLLGLRRDRVRLRTPASTAWQSITATTVHGSGNPYQGFADVTALVAGAGSGVYGVADIQTATGAGQYAGWALAVAYRNPAEVLRALRIYDGLGTVSASSGDVDIRVSGFETPHSGSVRAEVGTVAYEGDLGKRGDALQIDGQPMSDAANPVDNFFNSTATGSGRDPGYANLFGVDIDQFDATDRLGHAVTSATLTLTTTSDTYYPGVVTFAIDLYAPKLVATLTGTDLNGGDLLPGDILEYRVEVRNVGNDVADDTVLSDAIPTYTGYVPGSARIRGSPVADPATPARLDFALGDIPYQGVTYVTFQVRVDPATPPGYAITNLVTLSYTGHTAGVAVSGLAGTAASVVAPAQSDLAAALTVTPAAVQRSALPAAVTYLLTVTNGGPSAEPDARAELSLPAGVAAGPLPAGCTGYGSQVTCLFGPLLPGTRAGAAIPATVQAAATARPSAALRAYGTNTDPVPADNVANAPLRVNLAPRAVADTGTPGAVAVLDNDDDPDGPDSALTVTITTAPRHGSAIVLADRTVEYTPAAGWAGDDTFTYTITDADGGSDSAVVTVRTPNAAPVAVDDAAAVDTGDTVTVPVTANDSDPNGDTLTVTALADPYDGTAGTVTFIGGTITFTPARSFVGIATFTYTVSDGQATATARLAVEVANAIPTAGDDAATVPYLGATTIGVLVNDWDINDDPLSIVSVAAPAHGTAAPSGRNVVYQATEIGFSGTDTFGYTITDPNGGTASALITVTVGNAPPVAVDVSVTTAYLTPAPVDVLTGASDPNPGPTFLVIGASDPAHGVVVRNPDGTLTYTPDPGWSGPDRFTYTLSDGRGGTDTGVVTIDVANAPPVARPESVTLPAGVTSTIDVRHNDEDPNGEPLTVTIDSPPAHGTASVVAGRVVYRPFPGYAGTDTLDYRITDPALGSAVATVTIALVNAGPVARPDTASTPTDTVVAIDLTGNDDDPNDDPLTLTGWTAAAYGTVAAGPGGGVSYTPAPGFTGTDVFAYTVTDVHGVPDTAMVTVVVRNAPPVAVDDTFRVREQGATSLPVIANDRDPNTGQPLSVLSADPPGHGTVTVTGPLTVDYTPAPGTRVDTFDYLLTDDLGGTDTGTVTVTVDLAPAAADDSAETGAGAPVTVDAAANDVDPEGAGLTVSWTGSPAHGRASLQGDNRIRYVPTAGFAGTDTIAYEVRDPIGNTARGRVTVRVRPAPAARPDFAAVRAGRQVDVDVLANDTGSVAGGLTISSVSRPPAGSATLTGGRIRYTAPAIWAGQAEIRYAVTDPLGGTAESTLTVIVTDVTPFAVPDSWVTAYRTAVTVPVLANDLVEEGALRVVEVGRPDHGTAVSDAGRAVVYTPPDGFSGVARFGYTAADDAGHRTSATVTVTVGAPPVAPDRAVTTPPGEAAVIGLPAADSLGRPFAERRITPPAHGTARLNADGSVTYTPDPGFVGEDRFTYEIVDADGNVAQGTIVVTVPPPASPGPSPAVPSSSARPGPSPSRSASAAPRPSTAPAPPSVSPALPVGGWPDLPTTGGPDPRVLLVVAALLAGLGALLRAAGGPVPEQRREPGG</sequence>
<dbReference type="PANTHER" id="PTHR34720:SF9">
    <property type="entry name" value="BLR4714 PROTEIN"/>
    <property type="match status" value="1"/>
</dbReference>
<keyword evidence="4" id="KW-1185">Reference proteome</keyword>
<feature type="region of interest" description="Disordered" evidence="1">
    <location>
        <begin position="1589"/>
        <end position="1653"/>
    </location>
</feature>
<dbReference type="EMBL" id="VIWY01000001">
    <property type="protein sequence ID" value="TWG26056.1"/>
    <property type="molecule type" value="Genomic_DNA"/>
</dbReference>
<reference evidence="3 4" key="1">
    <citation type="submission" date="2019-06" db="EMBL/GenBank/DDBJ databases">
        <title>Sequencing the genomes of 1000 actinobacteria strains.</title>
        <authorList>
            <person name="Klenk H.-P."/>
        </authorList>
    </citation>
    <scope>NUCLEOTIDE SEQUENCE [LARGE SCALE GENOMIC DNA]</scope>
    <source>
        <strain evidence="3 4">DSM 43866</strain>
    </source>
</reference>
<comment type="caution">
    <text evidence="3">The sequence shown here is derived from an EMBL/GenBank/DDBJ whole genome shotgun (WGS) entry which is preliminary data.</text>
</comment>
<accession>A0A561WQA9</accession>
<dbReference type="OrthoDB" id="134475at2"/>
<dbReference type="Gene3D" id="2.60.40.3440">
    <property type="match status" value="9"/>
</dbReference>
<dbReference type="InterPro" id="IPR047589">
    <property type="entry name" value="DUF11_rpt"/>
</dbReference>
<feature type="domain" description="DUF11" evidence="2">
    <location>
        <begin position="482"/>
        <end position="596"/>
    </location>
</feature>
<dbReference type="NCBIfam" id="NF012211">
    <property type="entry name" value="tand_rpt_95"/>
    <property type="match status" value="9"/>
</dbReference>
<protein>
    <submittedName>
        <fullName evidence="3">Putative repeat protein (TIGR01451 family)</fullName>
    </submittedName>
</protein>
<gene>
    <name evidence="3" type="ORF">FHX34_1011030</name>
</gene>
<name>A0A561WQA9_ACTTI</name>
<evidence type="ECO:0000256" key="1">
    <source>
        <dbReference type="SAM" id="MobiDB-lite"/>
    </source>
</evidence>
<feature type="compositionally biased region" description="Low complexity" evidence="1">
    <location>
        <begin position="1603"/>
        <end position="1624"/>
    </location>
</feature>
<organism evidence="3 4">
    <name type="scientific">Actinoplanes teichomyceticus</name>
    <dbReference type="NCBI Taxonomy" id="1867"/>
    <lineage>
        <taxon>Bacteria</taxon>
        <taxon>Bacillati</taxon>
        <taxon>Actinomycetota</taxon>
        <taxon>Actinomycetes</taxon>
        <taxon>Micromonosporales</taxon>
        <taxon>Micromonosporaceae</taxon>
        <taxon>Actinoplanes</taxon>
    </lineage>
</organism>
<dbReference type="Pfam" id="PF17963">
    <property type="entry name" value="Big_9"/>
    <property type="match status" value="11"/>
</dbReference>
<evidence type="ECO:0000259" key="2">
    <source>
        <dbReference type="Pfam" id="PF01345"/>
    </source>
</evidence>
<dbReference type="Proteomes" id="UP000320239">
    <property type="component" value="Unassembled WGS sequence"/>
</dbReference>
<feature type="compositionally biased region" description="Pro residues" evidence="1">
    <location>
        <begin position="1591"/>
        <end position="1602"/>
    </location>
</feature>
<evidence type="ECO:0000313" key="4">
    <source>
        <dbReference type="Proteomes" id="UP000320239"/>
    </source>
</evidence>
<dbReference type="NCBIfam" id="TIGR01451">
    <property type="entry name" value="B_ant_repeat"/>
    <property type="match status" value="1"/>
</dbReference>
<dbReference type="Gene3D" id="2.60.40.2810">
    <property type="match status" value="2"/>
</dbReference>
<dbReference type="RefSeq" id="WP_122981479.1">
    <property type="nucleotide sequence ID" value="NZ_BOMX01000021.1"/>
</dbReference>